<dbReference type="RefSeq" id="WP_071661847.1">
    <property type="nucleotide sequence ID" value="NZ_LUKY01000024.1"/>
</dbReference>
<evidence type="ECO:0000313" key="3">
    <source>
        <dbReference type="Proteomes" id="UP000183924"/>
    </source>
</evidence>
<accession>A0A1J8NR10</accession>
<evidence type="ECO:0000256" key="1">
    <source>
        <dbReference type="SAM" id="MobiDB-lite"/>
    </source>
</evidence>
<reference evidence="2 3" key="1">
    <citation type="submission" date="2016-03" db="EMBL/GenBank/DDBJ databases">
        <title>Comparative genomics of Rickettsiella.</title>
        <authorList>
            <person name="Chandler C."/>
            <person name="Wang Y."/>
        </authorList>
    </citation>
    <scope>NUCLEOTIDE SEQUENCE [LARGE SCALE GENOMIC DNA]</scope>
    <source>
        <strain evidence="2 3">RCFS May 2013</strain>
    </source>
</reference>
<name>A0A1J8NR10_9COXI</name>
<proteinExistence type="predicted"/>
<evidence type="ECO:0000313" key="2">
    <source>
        <dbReference type="EMBL" id="OIZ96422.1"/>
    </source>
</evidence>
<dbReference type="AlphaFoldDB" id="A0A1J8NR10"/>
<dbReference type="EMBL" id="LUKY01000024">
    <property type="protein sequence ID" value="OIZ96422.1"/>
    <property type="molecule type" value="Genomic_DNA"/>
</dbReference>
<organism evidence="2 3">
    <name type="scientific">Candidatus Rickettsiella isopodorum</name>
    <dbReference type="NCBI Taxonomy" id="1225476"/>
    <lineage>
        <taxon>Bacteria</taxon>
        <taxon>Pseudomonadati</taxon>
        <taxon>Pseudomonadota</taxon>
        <taxon>Gammaproteobacteria</taxon>
        <taxon>Legionellales</taxon>
        <taxon>Coxiellaceae</taxon>
        <taxon>Rickettsiella</taxon>
    </lineage>
</organism>
<feature type="region of interest" description="Disordered" evidence="1">
    <location>
        <begin position="350"/>
        <end position="387"/>
    </location>
</feature>
<comment type="caution">
    <text evidence="2">The sequence shown here is derived from an EMBL/GenBank/DDBJ whole genome shotgun (WGS) entry which is preliminary data.</text>
</comment>
<feature type="compositionally biased region" description="Polar residues" evidence="1">
    <location>
        <begin position="350"/>
        <end position="367"/>
    </location>
</feature>
<sequence length="387" mass="44932">MPNSLISTYSIQETYQILEKTFSINHSCGFYQSEFISPETTTDELLTHINTKLQQENTLVQQLTPEVIQGLINPNYQNKTSEFVTKINLESKSSLTPNQIKKQLSEFIDFSKLTYFTFIPKLSSWKLTLHTRILEQFTSVTKLKFNIFLDNLGHFLESTLDENSDLVKITETLINNYFPNVANASYPFLANAFLKLNGTHCGELKKALLNNDIPMLQEKLNTYHKNMAKKRLIEINNRTVSDRDDYLSCEDDEEDKFFDAEEFINYPNSCHNDQSSTYENKDPVNENLSNNPIKKSLMEKIVNWFRALIQQIRNTWFSNNKLNNSVTETNHLTIPENTVSFLATTSKNNNPLRTKVSSSPYPLYQSTKKNREEHHHLAQNKKYSLNH</sequence>
<keyword evidence="3" id="KW-1185">Reference proteome</keyword>
<protein>
    <submittedName>
        <fullName evidence="2">Uncharacterized protein</fullName>
    </submittedName>
</protein>
<gene>
    <name evidence="2" type="ORF">A1D18_00380</name>
</gene>
<dbReference type="Proteomes" id="UP000183924">
    <property type="component" value="Unassembled WGS sequence"/>
</dbReference>